<proteinExistence type="predicted"/>
<organism evidence="2 3">
    <name type="scientific">Zopfia rhizophila CBS 207.26</name>
    <dbReference type="NCBI Taxonomy" id="1314779"/>
    <lineage>
        <taxon>Eukaryota</taxon>
        <taxon>Fungi</taxon>
        <taxon>Dikarya</taxon>
        <taxon>Ascomycota</taxon>
        <taxon>Pezizomycotina</taxon>
        <taxon>Dothideomycetes</taxon>
        <taxon>Dothideomycetes incertae sedis</taxon>
        <taxon>Zopfiaceae</taxon>
        <taxon>Zopfia</taxon>
    </lineage>
</organism>
<keyword evidence="3" id="KW-1185">Reference proteome</keyword>
<reference evidence="2" key="1">
    <citation type="journal article" date="2020" name="Stud. Mycol.">
        <title>101 Dothideomycetes genomes: a test case for predicting lifestyles and emergence of pathogens.</title>
        <authorList>
            <person name="Haridas S."/>
            <person name="Albert R."/>
            <person name="Binder M."/>
            <person name="Bloem J."/>
            <person name="Labutti K."/>
            <person name="Salamov A."/>
            <person name="Andreopoulos B."/>
            <person name="Baker S."/>
            <person name="Barry K."/>
            <person name="Bills G."/>
            <person name="Bluhm B."/>
            <person name="Cannon C."/>
            <person name="Castanera R."/>
            <person name="Culley D."/>
            <person name="Daum C."/>
            <person name="Ezra D."/>
            <person name="Gonzalez J."/>
            <person name="Henrissat B."/>
            <person name="Kuo A."/>
            <person name="Liang C."/>
            <person name="Lipzen A."/>
            <person name="Lutzoni F."/>
            <person name="Magnuson J."/>
            <person name="Mondo S."/>
            <person name="Nolan M."/>
            <person name="Ohm R."/>
            <person name="Pangilinan J."/>
            <person name="Park H.-J."/>
            <person name="Ramirez L."/>
            <person name="Alfaro M."/>
            <person name="Sun H."/>
            <person name="Tritt A."/>
            <person name="Yoshinaga Y."/>
            <person name="Zwiers L.-H."/>
            <person name="Turgeon B."/>
            <person name="Goodwin S."/>
            <person name="Spatafora J."/>
            <person name="Crous P."/>
            <person name="Grigoriev I."/>
        </authorList>
    </citation>
    <scope>NUCLEOTIDE SEQUENCE</scope>
    <source>
        <strain evidence="2">CBS 207.26</strain>
    </source>
</reference>
<evidence type="ECO:0000256" key="1">
    <source>
        <dbReference type="SAM" id="MobiDB-lite"/>
    </source>
</evidence>
<feature type="region of interest" description="Disordered" evidence="1">
    <location>
        <begin position="1"/>
        <end position="20"/>
    </location>
</feature>
<accession>A0A6A6DBS9</accession>
<evidence type="ECO:0000313" key="3">
    <source>
        <dbReference type="Proteomes" id="UP000800200"/>
    </source>
</evidence>
<feature type="compositionally biased region" description="Basic and acidic residues" evidence="1">
    <location>
        <begin position="1"/>
        <end position="10"/>
    </location>
</feature>
<dbReference type="Proteomes" id="UP000800200">
    <property type="component" value="Unassembled WGS sequence"/>
</dbReference>
<evidence type="ECO:0000313" key="2">
    <source>
        <dbReference type="EMBL" id="KAF2175659.1"/>
    </source>
</evidence>
<gene>
    <name evidence="2" type="ORF">K469DRAFT_55790</name>
</gene>
<protein>
    <submittedName>
        <fullName evidence="2">Uncharacterized protein</fullName>
    </submittedName>
</protein>
<dbReference type="AlphaFoldDB" id="A0A6A6DBS9"/>
<dbReference type="EMBL" id="ML994727">
    <property type="protein sequence ID" value="KAF2175659.1"/>
    <property type="molecule type" value="Genomic_DNA"/>
</dbReference>
<sequence length="219" mass="24305">MSPLVKHRDFGVPVLRSDDEPASLPALKTEEPQSHPANAHTHDTEIEIARIDLPPFNPLSHCQAPTCVAISSGSLPVGQRTLSRVQDSTDWPSSLHDLAWPNHPVLQLPVLAQAQAPVPVAKKSWILRMWDCDWRRFGRREKRRLGEEVDMGEKEDRMAGRGLGGGREGECVLRLQILCTNRIPKTTLLPMTFSGRGILDFATTVSFVRSIIGLLLQGI</sequence>
<name>A0A6A6DBS9_9PEZI</name>